<protein>
    <submittedName>
        <fullName evidence="1">Uncharacterized protein</fullName>
    </submittedName>
</protein>
<dbReference type="EMBL" id="JAOL01000177">
    <property type="protein sequence ID" value="EUA86256.1"/>
    <property type="molecule type" value="Genomic_DNA"/>
</dbReference>
<keyword evidence="2" id="KW-1185">Reference proteome</keyword>
<dbReference type="Proteomes" id="UP000020681">
    <property type="component" value="Unassembled WGS sequence"/>
</dbReference>
<proteinExistence type="predicted"/>
<reference evidence="1 2" key="1">
    <citation type="submission" date="2014-01" db="EMBL/GenBank/DDBJ databases">
        <authorList>
            <person name="Dobos K."/>
            <person name="Lenaerts A."/>
            <person name="Ordway D."/>
            <person name="DeGroote M.A."/>
            <person name="Parker T."/>
            <person name="Sizemore C."/>
            <person name="Tallon L.J."/>
            <person name="Sadzewicz L.K."/>
            <person name="Sengamalay N."/>
            <person name="Fraser C.M."/>
            <person name="Hine E."/>
            <person name="Shefchek K.A."/>
            <person name="Das S.P."/>
            <person name="Tettelin H."/>
        </authorList>
    </citation>
    <scope>NUCLEOTIDE SEQUENCE [LARGE SCALE GENOMIC DNA]</scope>
    <source>
        <strain evidence="1 2">Harvey</strain>
    </source>
</reference>
<comment type="caution">
    <text evidence="1">The sequence shown here is derived from an EMBL/GenBank/DDBJ whole genome shotgun (WGS) entry which is preliminary data.</text>
</comment>
<evidence type="ECO:0000313" key="1">
    <source>
        <dbReference type="EMBL" id="EUA86256.1"/>
    </source>
</evidence>
<gene>
    <name evidence="1" type="ORF">I551_7283</name>
</gene>
<evidence type="ECO:0000313" key="2">
    <source>
        <dbReference type="Proteomes" id="UP000020681"/>
    </source>
</evidence>
<sequence length="39" mass="4496">MTLWLRLVGWCCRLGRSGCDGFWRCQSGAAVCFGSHYRR</sequence>
<name>A0ABN0QNP2_MYCUL</name>
<accession>A0ABN0QNP2</accession>
<organism evidence="1 2">
    <name type="scientific">Mycobacterium ulcerans str. Harvey</name>
    <dbReference type="NCBI Taxonomy" id="1299332"/>
    <lineage>
        <taxon>Bacteria</taxon>
        <taxon>Bacillati</taxon>
        <taxon>Actinomycetota</taxon>
        <taxon>Actinomycetes</taxon>
        <taxon>Mycobacteriales</taxon>
        <taxon>Mycobacteriaceae</taxon>
        <taxon>Mycobacterium</taxon>
        <taxon>Mycobacterium ulcerans group</taxon>
    </lineage>
</organism>